<comment type="caution">
    <text evidence="10">The sequence shown here is derived from an EMBL/GenBank/DDBJ whole genome shotgun (WGS) entry which is preliminary data.</text>
</comment>
<feature type="transmembrane region" description="Helical" evidence="8">
    <location>
        <begin position="484"/>
        <end position="504"/>
    </location>
</feature>
<keyword evidence="2" id="KW-0813">Transport</keyword>
<reference evidence="10 11" key="1">
    <citation type="journal article" date="2018" name="IMA Fungus">
        <title>IMA Genome-F 9: Draft genome sequence of Annulohypoxylon stygium, Aspergillus mulundensis, Berkeleyomyces basicola (syn. Thielaviopsis basicola), Ceratocystis smalleyi, two Cercospora beticola strains, Coleophoma cylindrospora, Fusarium fracticaudum, Phialophora cf. hyalina, and Morchella septimelata.</title>
        <authorList>
            <person name="Wingfield B.D."/>
            <person name="Bills G.F."/>
            <person name="Dong Y."/>
            <person name="Huang W."/>
            <person name="Nel W.J."/>
            <person name="Swalarsk-Parry B.S."/>
            <person name="Vaghefi N."/>
            <person name="Wilken P.M."/>
            <person name="An Z."/>
            <person name="de Beer Z.W."/>
            <person name="De Vos L."/>
            <person name="Chen L."/>
            <person name="Duong T.A."/>
            <person name="Gao Y."/>
            <person name="Hammerbacher A."/>
            <person name="Kikkert J.R."/>
            <person name="Li Y."/>
            <person name="Li H."/>
            <person name="Li K."/>
            <person name="Li Q."/>
            <person name="Liu X."/>
            <person name="Ma X."/>
            <person name="Naidoo K."/>
            <person name="Pethybridge S.J."/>
            <person name="Sun J."/>
            <person name="Steenkamp E.T."/>
            <person name="van der Nest M.A."/>
            <person name="van Wyk S."/>
            <person name="Wingfield M.J."/>
            <person name="Xiong C."/>
            <person name="Yue Q."/>
            <person name="Zhang X."/>
        </authorList>
    </citation>
    <scope>NUCLEOTIDE SEQUENCE [LARGE SCALE GENOMIC DNA]</scope>
    <source>
        <strain evidence="10 11">BP6252</strain>
    </source>
</reference>
<evidence type="ECO:0000256" key="7">
    <source>
        <dbReference type="SAM" id="MobiDB-lite"/>
    </source>
</evidence>
<dbReference type="PIRSF" id="PIRSF006060">
    <property type="entry name" value="AA_transporter"/>
    <property type="match status" value="1"/>
</dbReference>
<dbReference type="AlphaFoldDB" id="A0A3D8RMJ5"/>
<gene>
    <name evidence="10" type="ORF">BP6252_06163</name>
</gene>
<feature type="transmembrane region" description="Helical" evidence="8">
    <location>
        <begin position="162"/>
        <end position="180"/>
    </location>
</feature>
<dbReference type="EMBL" id="PDLM01000006">
    <property type="protein sequence ID" value="RDW75021.1"/>
    <property type="molecule type" value="Genomic_DNA"/>
</dbReference>
<proteinExistence type="predicted"/>
<dbReference type="InterPro" id="IPR004841">
    <property type="entry name" value="AA-permease/SLC12A_dom"/>
</dbReference>
<evidence type="ECO:0000259" key="9">
    <source>
        <dbReference type="Pfam" id="PF00324"/>
    </source>
</evidence>
<dbReference type="Gene3D" id="1.20.1740.10">
    <property type="entry name" value="Amino acid/polyamine transporter I"/>
    <property type="match status" value="1"/>
</dbReference>
<evidence type="ECO:0000313" key="11">
    <source>
        <dbReference type="Proteomes" id="UP000256645"/>
    </source>
</evidence>
<feature type="transmembrane region" description="Helical" evidence="8">
    <location>
        <begin position="301"/>
        <end position="321"/>
    </location>
</feature>
<comment type="subcellular location">
    <subcellularLocation>
        <location evidence="1">Membrane</location>
        <topology evidence="1">Multi-pass membrane protein</topology>
    </subcellularLocation>
</comment>
<dbReference type="Pfam" id="PF00324">
    <property type="entry name" value="AA_permease"/>
    <property type="match status" value="1"/>
</dbReference>
<accession>A0A3D8RMJ5</accession>
<feature type="transmembrane region" description="Helical" evidence="8">
    <location>
        <begin position="375"/>
        <end position="396"/>
    </location>
</feature>
<feature type="domain" description="Amino acid permease/ SLC12A" evidence="9">
    <location>
        <begin position="52"/>
        <end position="510"/>
    </location>
</feature>
<evidence type="ECO:0000256" key="2">
    <source>
        <dbReference type="ARBA" id="ARBA00022448"/>
    </source>
</evidence>
<feature type="transmembrane region" description="Helical" evidence="8">
    <location>
        <begin position="133"/>
        <end position="155"/>
    </location>
</feature>
<dbReference type="PANTHER" id="PTHR43341">
    <property type="entry name" value="AMINO ACID PERMEASE"/>
    <property type="match status" value="1"/>
</dbReference>
<keyword evidence="6 8" id="KW-0472">Membrane</keyword>
<feature type="transmembrane region" description="Helical" evidence="8">
    <location>
        <begin position="241"/>
        <end position="259"/>
    </location>
</feature>
<name>A0A3D8RMJ5_9HELO</name>
<keyword evidence="5 8" id="KW-1133">Transmembrane helix</keyword>
<evidence type="ECO:0000256" key="4">
    <source>
        <dbReference type="ARBA" id="ARBA00022970"/>
    </source>
</evidence>
<evidence type="ECO:0000256" key="3">
    <source>
        <dbReference type="ARBA" id="ARBA00022692"/>
    </source>
</evidence>
<dbReference type="GO" id="GO:0015171">
    <property type="term" value="F:amino acid transmembrane transporter activity"/>
    <property type="evidence" value="ECO:0007669"/>
    <property type="project" value="TreeGrafter"/>
</dbReference>
<feature type="transmembrane region" description="Helical" evidence="8">
    <location>
        <begin position="79"/>
        <end position="99"/>
    </location>
</feature>
<feature type="transmembrane region" description="Helical" evidence="8">
    <location>
        <begin position="453"/>
        <end position="472"/>
    </location>
</feature>
<evidence type="ECO:0000256" key="5">
    <source>
        <dbReference type="ARBA" id="ARBA00022989"/>
    </source>
</evidence>
<keyword evidence="11" id="KW-1185">Reference proteome</keyword>
<dbReference type="Proteomes" id="UP000256645">
    <property type="component" value="Unassembled WGS sequence"/>
</dbReference>
<keyword evidence="3 8" id="KW-0812">Transmembrane</keyword>
<evidence type="ECO:0000256" key="8">
    <source>
        <dbReference type="SAM" id="Phobius"/>
    </source>
</evidence>
<feature type="region of interest" description="Disordered" evidence="7">
    <location>
        <begin position="1"/>
        <end position="23"/>
    </location>
</feature>
<evidence type="ECO:0000313" key="10">
    <source>
        <dbReference type="EMBL" id="RDW75021.1"/>
    </source>
</evidence>
<dbReference type="OrthoDB" id="3900342at2759"/>
<feature type="transmembrane region" description="Helical" evidence="8">
    <location>
        <begin position="402"/>
        <end position="423"/>
    </location>
</feature>
<dbReference type="InterPro" id="IPR050524">
    <property type="entry name" value="APC_YAT"/>
</dbReference>
<evidence type="ECO:0000256" key="1">
    <source>
        <dbReference type="ARBA" id="ARBA00004141"/>
    </source>
</evidence>
<feature type="transmembrane region" description="Helical" evidence="8">
    <location>
        <begin position="327"/>
        <end position="348"/>
    </location>
</feature>
<keyword evidence="4" id="KW-0029">Amino-acid transport</keyword>
<dbReference type="GO" id="GO:0016020">
    <property type="term" value="C:membrane"/>
    <property type="evidence" value="ECO:0007669"/>
    <property type="project" value="UniProtKB-SubCell"/>
</dbReference>
<evidence type="ECO:0000256" key="6">
    <source>
        <dbReference type="ARBA" id="ARBA00023136"/>
    </source>
</evidence>
<dbReference type="STRING" id="1849047.A0A3D8RMJ5"/>
<feature type="transmembrane region" description="Helical" evidence="8">
    <location>
        <begin position="192"/>
        <end position="212"/>
    </location>
</feature>
<organism evidence="10 11">
    <name type="scientific">Coleophoma cylindrospora</name>
    <dbReference type="NCBI Taxonomy" id="1849047"/>
    <lineage>
        <taxon>Eukaryota</taxon>
        <taxon>Fungi</taxon>
        <taxon>Dikarya</taxon>
        <taxon>Ascomycota</taxon>
        <taxon>Pezizomycotina</taxon>
        <taxon>Leotiomycetes</taxon>
        <taxon>Helotiales</taxon>
        <taxon>Dermateaceae</taxon>
        <taxon>Coleophoma</taxon>
    </lineage>
</organism>
<protein>
    <submittedName>
        <fullName evidence="10">Putative amino acid permease</fullName>
    </submittedName>
</protein>
<feature type="transmembrane region" description="Helical" evidence="8">
    <location>
        <begin position="271"/>
        <end position="294"/>
    </location>
</feature>
<dbReference type="PANTHER" id="PTHR43341:SF1">
    <property type="entry name" value="GENERAL AMINO-ACID PERMEASE GAP1"/>
    <property type="match status" value="1"/>
</dbReference>
<sequence>MEDKNSSKSHIKSSGPNDDDIGLGQIMEMNGSAIESEDKDGQYKRSFSARQIHIISLGGQIGAGLFISTGKNLRDGGPASLFIGFLVVCTCVFAVLQTVSEMTIAFPTSGNFIDYSDRFVDPALSFAAGFSMWLGWTAIVAAEASFFSVIVNYWAQNKVNEAVWLTLFLICMAIIFSLPSKWFAWYEYATSILKVIALFIFMIAGLAMVLGAGPKGTLHHGETWTSGLAFRNSFKGFSNSVLLAILAIGDNTFTGFLAGEAKSPRYSIAHAAFLVPIRVTVVYLVSVLFIGLLVSPTDERLLGGSGIATSPFVIALNTAGIAGLPEFLNVVILFAVTAIGAESIYVASRIARSMSHQRLIPAWIAKVDDQGRPRVALLITTVVAIILTYMNLSAGGITVFNWLAQIASTAYFMVWVVIAITSFRFRAALKAQNDPLFTEIYAWKCSFWPLPPIWLGICCTMYTGCSVYLALYPIGSTEISAYHFFEYLIGLLLILVSGVGYKLIFKTKLRDPKTADLQTGRRPLSTTDIEILDAYNGQPSWRRFITFIQLW</sequence>